<feature type="transmembrane region" description="Helical" evidence="1">
    <location>
        <begin position="137"/>
        <end position="159"/>
    </location>
</feature>
<sequence>MPSEITDDYFENSIFTEYSIDIHTAGYYSVIYYFIDENSGNLIPHMNSLLCLGLVSVIIIITFIIIIVSAVKLFRIVYDLNQKNDFRSPIIQYVSNNPQNNSQTKNGFLNIMSSRNFESVQPGNFQVQVSSRGNQSFAYQVLFMFTLLHNTMVITNLSLPFKFNDLEYYFGTNQDLSNYSSIPYSLICEYPMARYVPSLYGKFFAIEPSEPVSRVFFGCKSAEENYCCGMECCTNLSFFDILKTCMYFIGVIIFLIVVCQQISLCDKRAKHKCANYETI</sequence>
<keyword evidence="1" id="KW-0472">Membrane</keyword>
<proteinExistence type="predicted"/>
<keyword evidence="3" id="KW-1185">Reference proteome</keyword>
<dbReference type="OrthoDB" id="10505098at2759"/>
<dbReference type="Pfam" id="PF10326">
    <property type="entry name" value="7TM_GPCR_Str"/>
    <property type="match status" value="1"/>
</dbReference>
<evidence type="ECO:0000313" key="3">
    <source>
        <dbReference type="Proteomes" id="UP001152747"/>
    </source>
</evidence>
<dbReference type="Proteomes" id="UP001152747">
    <property type="component" value="Unassembled WGS sequence"/>
</dbReference>
<organism evidence="2 3">
    <name type="scientific">Caenorhabditis angaria</name>
    <dbReference type="NCBI Taxonomy" id="860376"/>
    <lineage>
        <taxon>Eukaryota</taxon>
        <taxon>Metazoa</taxon>
        <taxon>Ecdysozoa</taxon>
        <taxon>Nematoda</taxon>
        <taxon>Chromadorea</taxon>
        <taxon>Rhabditida</taxon>
        <taxon>Rhabditina</taxon>
        <taxon>Rhabditomorpha</taxon>
        <taxon>Rhabditoidea</taxon>
        <taxon>Rhabditidae</taxon>
        <taxon>Peloderinae</taxon>
        <taxon>Caenorhabditis</taxon>
    </lineage>
</organism>
<evidence type="ECO:0000313" key="2">
    <source>
        <dbReference type="EMBL" id="CAI5451223.1"/>
    </source>
</evidence>
<evidence type="ECO:0008006" key="4">
    <source>
        <dbReference type="Google" id="ProtNLM"/>
    </source>
</evidence>
<comment type="caution">
    <text evidence="2">The sequence shown here is derived from an EMBL/GenBank/DDBJ whole genome shotgun (WGS) entry which is preliminary data.</text>
</comment>
<dbReference type="EMBL" id="CANHGI010000005">
    <property type="protein sequence ID" value="CAI5451223.1"/>
    <property type="molecule type" value="Genomic_DNA"/>
</dbReference>
<name>A0A9P1N4X2_9PELO</name>
<dbReference type="InterPro" id="IPR019428">
    <property type="entry name" value="7TM_GPCR_serpentine_rcpt_Str"/>
</dbReference>
<protein>
    <recommendedName>
        <fullName evidence="4">CX domain-containing protein</fullName>
    </recommendedName>
</protein>
<dbReference type="PANTHER" id="PTHR47520">
    <property type="entry name" value="CX DOMAIN-CONTAINING PROTEIN-RELATED"/>
    <property type="match status" value="1"/>
</dbReference>
<keyword evidence="1" id="KW-0812">Transmembrane</keyword>
<gene>
    <name evidence="2" type="ORF">CAMP_LOCUS13860</name>
</gene>
<reference evidence="2" key="1">
    <citation type="submission" date="2022-11" db="EMBL/GenBank/DDBJ databases">
        <authorList>
            <person name="Kikuchi T."/>
        </authorList>
    </citation>
    <scope>NUCLEOTIDE SEQUENCE</scope>
    <source>
        <strain evidence="2">PS1010</strain>
    </source>
</reference>
<keyword evidence="1" id="KW-1133">Transmembrane helix</keyword>
<dbReference type="AlphaFoldDB" id="A0A9P1N4X2"/>
<accession>A0A9P1N4X2</accession>
<evidence type="ECO:0000256" key="1">
    <source>
        <dbReference type="SAM" id="Phobius"/>
    </source>
</evidence>
<feature type="transmembrane region" description="Helical" evidence="1">
    <location>
        <begin position="46"/>
        <end position="74"/>
    </location>
</feature>
<dbReference type="PANTHER" id="PTHR47520:SF11">
    <property type="entry name" value="CX DOMAIN-CONTAINING PROTEIN"/>
    <property type="match status" value="1"/>
</dbReference>
<feature type="transmembrane region" description="Helical" evidence="1">
    <location>
        <begin position="246"/>
        <end position="265"/>
    </location>
</feature>